<keyword evidence="5" id="KW-1133">Transmembrane helix</keyword>
<evidence type="ECO:0000313" key="7">
    <source>
        <dbReference type="Proteomes" id="UP001140272"/>
    </source>
</evidence>
<proteinExistence type="predicted"/>
<dbReference type="GO" id="GO:0005524">
    <property type="term" value="F:ATP binding"/>
    <property type="evidence" value="ECO:0007669"/>
    <property type="project" value="UniProtKB-KW"/>
</dbReference>
<keyword evidence="5" id="KW-0472">Membrane</keyword>
<evidence type="ECO:0000256" key="1">
    <source>
        <dbReference type="ARBA" id="ARBA00022741"/>
    </source>
</evidence>
<keyword evidence="1" id="KW-0547">Nucleotide-binding</keyword>
<comment type="caution">
    <text evidence="6">The sequence shown here is derived from an EMBL/GenBank/DDBJ whole genome shotgun (WGS) entry which is preliminary data.</text>
</comment>
<dbReference type="InterPro" id="IPR043129">
    <property type="entry name" value="ATPase_NBD"/>
</dbReference>
<gene>
    <name evidence="6" type="ORF">H7H73_04155</name>
</gene>
<dbReference type="InterPro" id="IPR013126">
    <property type="entry name" value="Hsp_70_fam"/>
</dbReference>
<evidence type="ECO:0000256" key="2">
    <source>
        <dbReference type="ARBA" id="ARBA00022840"/>
    </source>
</evidence>
<dbReference type="Proteomes" id="UP001140272">
    <property type="component" value="Unassembled WGS sequence"/>
</dbReference>
<reference evidence="6" key="2">
    <citation type="journal article" date="2022" name="BMC Genomics">
        <title>Comparative genome analysis of mycobacteria focusing on tRNA and non-coding RNA.</title>
        <authorList>
            <person name="Behra P.R.K."/>
            <person name="Pettersson B.M.F."/>
            <person name="Ramesh M."/>
            <person name="Das S."/>
            <person name="Dasgupta S."/>
            <person name="Kirsebom L.A."/>
        </authorList>
    </citation>
    <scope>NUCLEOTIDE SEQUENCE</scope>
    <source>
        <strain evidence="6">DSM 45406</strain>
    </source>
</reference>
<dbReference type="Pfam" id="PF00012">
    <property type="entry name" value="HSP70"/>
    <property type="match status" value="1"/>
</dbReference>
<dbReference type="Gene3D" id="3.30.420.40">
    <property type="match status" value="2"/>
</dbReference>
<dbReference type="PANTHER" id="PTHR42749:SF1">
    <property type="entry name" value="CELL SHAPE-DETERMINING PROTEIN MREB"/>
    <property type="match status" value="1"/>
</dbReference>
<feature type="compositionally biased region" description="Polar residues" evidence="4">
    <location>
        <begin position="466"/>
        <end position="477"/>
    </location>
</feature>
<sequence length="520" mass="52432">MSDALGLSIGTTNLAAAGVGRPPILRRSLLTIFGHAAPEVGAPAGRAGGVVLSGFVDRVGDPVPLVAADGSRYPAEQLVVDALEAMAGLAGAPSPDDVAIAVPSHWGAGPLNALREAFTAGGPLAPAGSPPRLIPDAVAALTAINADPGLPRGGVVAVVDVGGSGTGVTLADAGSAFDLIGPTERFAEFAGDQIDQTLLTHVLERIPGNPADTAATAAVGSLARLREACRTAKETLSAHPEARVEVEMPGYRGDIVVTRAELEDLIARPLDGLVGVFQTALARNNIGAASVSTIVVVGGGAAIPAVARRFSEFVGRVLVTQRPALDAAVGAALFAAYGRSADTATWIAPAVPPAPPRDDSTYALAWSQDDLSGEDVVPYSGPEIETETETEVVNPYRLPTAPGAGAEEDVKPWQRLPLSVLGLIAAIALIAVGGVAIALTSVDSPDPDQPRPGTAPLSRELAPSSVEGQTVTVSQQPNVPPPATTSAAPPPAPVVTTTVPTTTTQPTTTTTTATTTTTTD</sequence>
<evidence type="ECO:0000256" key="4">
    <source>
        <dbReference type="SAM" id="MobiDB-lite"/>
    </source>
</evidence>
<dbReference type="AlphaFoldDB" id="A0A9X2Y9J4"/>
<feature type="transmembrane region" description="Helical" evidence="5">
    <location>
        <begin position="286"/>
        <end position="307"/>
    </location>
</feature>
<evidence type="ECO:0000256" key="5">
    <source>
        <dbReference type="SAM" id="Phobius"/>
    </source>
</evidence>
<organism evidence="6 7">
    <name type="scientific">Mycolicibacterium rufum</name>
    <dbReference type="NCBI Taxonomy" id="318424"/>
    <lineage>
        <taxon>Bacteria</taxon>
        <taxon>Bacillati</taxon>
        <taxon>Actinomycetota</taxon>
        <taxon>Actinomycetes</taxon>
        <taxon>Mycobacteriales</taxon>
        <taxon>Mycobacteriaceae</taxon>
        <taxon>Mycolicibacterium</taxon>
    </lineage>
</organism>
<evidence type="ECO:0000256" key="3">
    <source>
        <dbReference type="ARBA" id="ARBA00023186"/>
    </source>
</evidence>
<feature type="compositionally biased region" description="Pro residues" evidence="4">
    <location>
        <begin position="478"/>
        <end position="493"/>
    </location>
</feature>
<name>A0A9X2Y9J4_9MYCO</name>
<feature type="compositionally biased region" description="Low complexity" evidence="4">
    <location>
        <begin position="494"/>
        <end position="520"/>
    </location>
</feature>
<dbReference type="PANTHER" id="PTHR42749">
    <property type="entry name" value="CELL SHAPE-DETERMINING PROTEIN MREB"/>
    <property type="match status" value="1"/>
</dbReference>
<keyword evidence="5" id="KW-0812">Transmembrane</keyword>
<accession>A0A9X2Y9J4</accession>
<dbReference type="EMBL" id="JACKRN010000157">
    <property type="protein sequence ID" value="MCV7069809.1"/>
    <property type="molecule type" value="Genomic_DNA"/>
</dbReference>
<protein>
    <submittedName>
        <fullName evidence="6">Hsp70 family protein</fullName>
    </submittedName>
</protein>
<feature type="non-terminal residue" evidence="6">
    <location>
        <position position="520"/>
    </location>
</feature>
<evidence type="ECO:0000313" key="6">
    <source>
        <dbReference type="EMBL" id="MCV7069809.1"/>
    </source>
</evidence>
<dbReference type="Gene3D" id="3.90.640.10">
    <property type="entry name" value="Actin, Chain A, domain 4"/>
    <property type="match status" value="1"/>
</dbReference>
<keyword evidence="2" id="KW-0067">ATP-binding</keyword>
<keyword evidence="3" id="KW-0143">Chaperone</keyword>
<dbReference type="GO" id="GO:0140662">
    <property type="term" value="F:ATP-dependent protein folding chaperone"/>
    <property type="evidence" value="ECO:0007669"/>
    <property type="project" value="InterPro"/>
</dbReference>
<feature type="transmembrane region" description="Helical" evidence="5">
    <location>
        <begin position="420"/>
        <end position="442"/>
    </location>
</feature>
<feature type="region of interest" description="Disordered" evidence="4">
    <location>
        <begin position="441"/>
        <end position="520"/>
    </location>
</feature>
<reference evidence="6" key="1">
    <citation type="submission" date="2020-07" db="EMBL/GenBank/DDBJ databases">
        <authorList>
            <person name="Pettersson B.M.F."/>
            <person name="Behra P.R.K."/>
            <person name="Ramesh M."/>
            <person name="Das S."/>
            <person name="Dasgupta S."/>
            <person name="Kirsebom L.A."/>
        </authorList>
    </citation>
    <scope>NUCLEOTIDE SEQUENCE</scope>
    <source>
        <strain evidence="6">DSM 45406</strain>
    </source>
</reference>
<dbReference type="SUPFAM" id="SSF53067">
    <property type="entry name" value="Actin-like ATPase domain"/>
    <property type="match status" value="1"/>
</dbReference>